<reference evidence="4" key="1">
    <citation type="submission" date="2016-09" db="EMBL/GenBank/DDBJ databases">
        <authorList>
            <person name="Chen S."/>
            <person name="Walker E."/>
        </authorList>
    </citation>
    <scope>NUCLEOTIDE SEQUENCE [LARGE SCALE GENOMIC DNA]</scope>
    <source>
        <strain evidence="4">MSU</strain>
    </source>
</reference>
<dbReference type="Pfam" id="PF13715">
    <property type="entry name" value="CarbopepD_reg_2"/>
    <property type="match status" value="1"/>
</dbReference>
<dbReference type="SUPFAM" id="SSF49464">
    <property type="entry name" value="Carboxypeptidase regulatory domain-like"/>
    <property type="match status" value="1"/>
</dbReference>
<reference evidence="3 5" key="3">
    <citation type="submission" date="2016-11" db="EMBL/GenBank/DDBJ databases">
        <title>Whole genomes of Flavobacteriaceae.</title>
        <authorList>
            <person name="Stine C."/>
            <person name="Li C."/>
            <person name="Tadesse D."/>
        </authorList>
    </citation>
    <scope>NUCLEOTIDE SEQUENCE [LARGE SCALE GENOMIC DNA]</scope>
    <source>
        <strain evidence="3 5">ATCC BAA-2541</strain>
    </source>
</reference>
<evidence type="ECO:0000313" key="3">
    <source>
        <dbReference type="EMBL" id="OXB19472.1"/>
    </source>
</evidence>
<keyword evidence="5" id="KW-1185">Reference proteome</keyword>
<dbReference type="InterPro" id="IPR012910">
    <property type="entry name" value="Plug_dom"/>
</dbReference>
<dbReference type="Gene3D" id="2.170.130.10">
    <property type="entry name" value="TonB-dependent receptor, plug domain"/>
    <property type="match status" value="1"/>
</dbReference>
<dbReference type="OrthoDB" id="1108759at2"/>
<accession>A0A1S1J1E6</accession>
<evidence type="ECO:0000313" key="5">
    <source>
        <dbReference type="Proteomes" id="UP000198319"/>
    </source>
</evidence>
<dbReference type="Pfam" id="PF07715">
    <property type="entry name" value="Plug"/>
    <property type="match status" value="1"/>
</dbReference>
<dbReference type="Proteomes" id="UP000198319">
    <property type="component" value="Unassembled WGS sequence"/>
</dbReference>
<comment type="caution">
    <text evidence="2">The sequence shown here is derived from an EMBL/GenBank/DDBJ whole genome shotgun (WGS) entry which is preliminary data.</text>
</comment>
<keyword evidence="2" id="KW-0675">Receptor</keyword>
<protein>
    <submittedName>
        <fullName evidence="2">TonB-dependent receptor</fullName>
    </submittedName>
</protein>
<dbReference type="SUPFAM" id="SSF56935">
    <property type="entry name" value="Porins"/>
    <property type="match status" value="1"/>
</dbReference>
<name>A0A1S1J1E6_9FLAO</name>
<dbReference type="Proteomes" id="UP000180252">
    <property type="component" value="Unassembled WGS sequence"/>
</dbReference>
<dbReference type="AlphaFoldDB" id="A0A1S1J1E6"/>
<dbReference type="STRING" id="1278819.BHE19_11760"/>
<sequence>MTFISYAQKAHVKGVILDEQKRPVTGVNVSSSGNVSQSDSNGFYEIIVPSGKKISLIFTHVSLKMMSLTVHLASNEIFVFNPLMSSSEEQMGEVFVSSKSKKRIQGIANVDVSTIKKIPGANAGIENILKTLPGVNSNNELSTQYAVRGGNYDENLVYVNEVEVYRPFLIRSGQQEGLSFTNTDLVQNVDFSAGGFQAKFGDKLSSVLDITYRKPTQFGASLEASLLGGSISVDAVSKNKKWSAVTGVRYRNNSLLVNSQDTQTNYTPTFADIQTNINYDISAKWQMSFLGNISQNKYLYQPLTRETKFGTIDQPMALAVYYEGRERDQYNTYFGALKTTYKVSPTFTLKLIGSLFHTIEQEHFDILAQYRLGSIENEDISNVDFTRGIGSQLSHARNDLDALIANIEIKGFKEWKNDSQLEFGLKYTRESIRDRIVEWEMIDSAGFSINPPIAFLPKNNQPYEPYTGPLLPYQEVRATNFNNINRFSGYTQWNKKSEIGSSQVWYNLGARFQSWNVSGGAVEGKTQTVFSPRAQFALKPDWDMDMLFRLSGGLYHQPPFYRELRDLNGVVNPNVKAQESVHIVLGNDYNFKMWNRPFKWVTELYYKSLSDVNVYSIDNVRIRYVANNNAKAYAQGVDFRLNGEFVPGTESWISFGYLKTEENYENKGYIARPTDQRLKFAMLFQDYMPSIPSVKLYLNLVYNTGLPGGAPAYSDPYLYQRRLNDYRRADVGFAKVFVDGNTKVAKAKWLKNFKELSVGVEIFNLFNNQNAITNTWVRDVYSKNQYAIPNYMTSRVFNVKLNARL</sequence>
<organism evidence="2 4">
    <name type="scientific">Flavobacterium tructae</name>
    <dbReference type="NCBI Taxonomy" id="1114873"/>
    <lineage>
        <taxon>Bacteria</taxon>
        <taxon>Pseudomonadati</taxon>
        <taxon>Bacteroidota</taxon>
        <taxon>Flavobacteriia</taxon>
        <taxon>Flavobacteriales</taxon>
        <taxon>Flavobacteriaceae</taxon>
        <taxon>Flavobacterium</taxon>
    </lineage>
</organism>
<dbReference type="InterPro" id="IPR008969">
    <property type="entry name" value="CarboxyPept-like_regulatory"/>
</dbReference>
<proteinExistence type="predicted"/>
<evidence type="ECO:0000259" key="1">
    <source>
        <dbReference type="Pfam" id="PF07715"/>
    </source>
</evidence>
<gene>
    <name evidence="3" type="ORF">B0A71_13115</name>
    <name evidence="2" type="ORF">BHE19_11760</name>
</gene>
<dbReference type="EMBL" id="MUHG01000018">
    <property type="protein sequence ID" value="OXB19472.1"/>
    <property type="molecule type" value="Genomic_DNA"/>
</dbReference>
<feature type="domain" description="TonB-dependent receptor plug" evidence="1">
    <location>
        <begin position="110"/>
        <end position="202"/>
    </location>
</feature>
<dbReference type="EMBL" id="MIKE01000024">
    <property type="protein sequence ID" value="OHT44392.1"/>
    <property type="molecule type" value="Genomic_DNA"/>
</dbReference>
<reference evidence="2" key="2">
    <citation type="submission" date="2016-09" db="EMBL/GenBank/DDBJ databases">
        <authorList>
            <person name="Capua I."/>
            <person name="De Benedictis P."/>
            <person name="Joannis T."/>
            <person name="Lombin L.H."/>
            <person name="Cattoli G."/>
        </authorList>
    </citation>
    <scope>NUCLEOTIDE SEQUENCE [LARGE SCALE GENOMIC DNA]</scope>
    <source>
        <strain evidence="2">MSU</strain>
    </source>
</reference>
<dbReference type="RefSeq" id="WP_070907623.1">
    <property type="nucleotide sequence ID" value="NZ_MIKE01000024.1"/>
</dbReference>
<dbReference type="InterPro" id="IPR037066">
    <property type="entry name" value="Plug_dom_sf"/>
</dbReference>
<evidence type="ECO:0000313" key="4">
    <source>
        <dbReference type="Proteomes" id="UP000180252"/>
    </source>
</evidence>
<evidence type="ECO:0000313" key="2">
    <source>
        <dbReference type="EMBL" id="OHT44392.1"/>
    </source>
</evidence>